<dbReference type="PANTHER" id="PTHR16038">
    <property type="entry name" value="NOP SEVEN ASSOCIATED PROTEIN 1"/>
    <property type="match status" value="1"/>
</dbReference>
<dbReference type="EMBL" id="AAYY01000009">
    <property type="protein sequence ID" value="EDP42947.1"/>
    <property type="molecule type" value="Genomic_DNA"/>
</dbReference>
<dbReference type="Gene3D" id="2.130.10.10">
    <property type="entry name" value="YVTN repeat-like/Quinoprotein amine dehydrogenase"/>
    <property type="match status" value="1"/>
</dbReference>
<evidence type="ECO:0000313" key="7">
    <source>
        <dbReference type="Proteomes" id="UP000008837"/>
    </source>
</evidence>
<dbReference type="PANTHER" id="PTHR16038:SF4">
    <property type="entry name" value="WD REPEAT-CONTAINING PROTEIN 74"/>
    <property type="match status" value="1"/>
</dbReference>
<evidence type="ECO:0000256" key="1">
    <source>
        <dbReference type="ARBA" id="ARBA00002889"/>
    </source>
</evidence>
<feature type="compositionally biased region" description="Polar residues" evidence="5">
    <location>
        <begin position="207"/>
        <end position="228"/>
    </location>
</feature>
<evidence type="ECO:0000313" key="6">
    <source>
        <dbReference type="EMBL" id="EDP42947.1"/>
    </source>
</evidence>
<dbReference type="OMA" id="PRRANIT"/>
<gene>
    <name evidence="6" type="ORF">MGL_2543</name>
</gene>
<dbReference type="GO" id="GO:0042273">
    <property type="term" value="P:ribosomal large subunit biogenesis"/>
    <property type="evidence" value="ECO:0007669"/>
    <property type="project" value="InterPro"/>
</dbReference>
<dbReference type="KEGG" id="mgl:MGL_2543"/>
<keyword evidence="7" id="KW-1185">Reference proteome</keyword>
<feature type="compositionally biased region" description="Basic residues" evidence="5">
    <location>
        <begin position="231"/>
        <end position="240"/>
    </location>
</feature>
<dbReference type="InterPro" id="IPR036322">
    <property type="entry name" value="WD40_repeat_dom_sf"/>
</dbReference>
<dbReference type="InterPro" id="IPR015943">
    <property type="entry name" value="WD40/YVTN_repeat-like_dom_sf"/>
</dbReference>
<proteinExistence type="inferred from homology"/>
<evidence type="ECO:0000256" key="4">
    <source>
        <dbReference type="ARBA" id="ARBA00014234"/>
    </source>
</evidence>
<reference evidence="6 7" key="1">
    <citation type="journal article" date="2007" name="Proc. Natl. Acad. Sci. U.S.A.">
        <title>Dandruff-associated Malassezia genomes reveal convergent and divergent virulence traits shared with plant and human fungal pathogens.</title>
        <authorList>
            <person name="Xu J."/>
            <person name="Saunders C.W."/>
            <person name="Hu P."/>
            <person name="Grant R.A."/>
            <person name="Boekhout T."/>
            <person name="Kuramae E.E."/>
            <person name="Kronstad J.W."/>
            <person name="Deangelis Y.M."/>
            <person name="Reeder N.L."/>
            <person name="Johnstone K.R."/>
            <person name="Leland M."/>
            <person name="Fieno A.M."/>
            <person name="Begley W.M."/>
            <person name="Sun Y."/>
            <person name="Lacey M.P."/>
            <person name="Chaudhary T."/>
            <person name="Keough T."/>
            <person name="Chu L."/>
            <person name="Sears R."/>
            <person name="Yuan B."/>
            <person name="Dawson T.L.Jr."/>
        </authorList>
    </citation>
    <scope>NUCLEOTIDE SEQUENCE [LARGE SCALE GENOMIC DNA]</scope>
    <source>
        <strain evidence="7">ATCC MYA-4612 / CBS 7966</strain>
    </source>
</reference>
<protein>
    <recommendedName>
        <fullName evidence="4">Ribosome biogenesis protein NSA1</fullName>
    </recommendedName>
</protein>
<comment type="similarity">
    <text evidence="2">Belongs to the NSA1 family.</text>
</comment>
<evidence type="ECO:0000256" key="3">
    <source>
        <dbReference type="ARBA" id="ARBA00011187"/>
    </source>
</evidence>
<dbReference type="GO" id="GO:0005730">
    <property type="term" value="C:nucleolus"/>
    <property type="evidence" value="ECO:0007669"/>
    <property type="project" value="InterPro"/>
</dbReference>
<dbReference type="STRING" id="425265.A8Q4H7"/>
<sequence length="485" mass="53981">MVVVDGPSTSDLPEVRIFVGDSSGRIKTLYTKSKVYESLTIPGCRYGSAAACQALVCGTLNLDEPVCVLAIARKNGTLDIVKVPHPEGDKRSECTLLCTIREERMRVGLERWVGLRLTPEGLFSCTSGGFFRYVPLQKCCEGVTLNEVSDEIIEQSACKWTVPSPLHFVAFYPENESCVTHFASGGEQVLLSIWDIKQTLDHYSTPESSAIPSKNCVTESKVESAQENTGKKRGSSHKSSKGQELLPGEIWRAKNLPNDHLSLARPPLIRCISFLPRSSNTHDGNNPLINMRVIVGTKDGVLRVYEPVVKPRHVHEWQVVPKNQGSIRVIRVCPSERAIFVGDTSRHLYMVDIQTGRTLFQYKDITGTVSDVLTLNDVPRDRTLVIGSSLDHLIRVFDTGKSHGSTQRQRGKLLDQYFTGVDHAICMALDPHYNLDMASPEHEDDEKVWANMTVVGKDDPDSDTDEASAKRSEKRHRISIETRDP</sequence>
<dbReference type="Proteomes" id="UP000008837">
    <property type="component" value="Unassembled WGS sequence"/>
</dbReference>
<dbReference type="OrthoDB" id="18388at2759"/>
<feature type="region of interest" description="Disordered" evidence="5">
    <location>
        <begin position="444"/>
        <end position="485"/>
    </location>
</feature>
<feature type="region of interest" description="Disordered" evidence="5">
    <location>
        <begin position="207"/>
        <end position="244"/>
    </location>
</feature>
<dbReference type="InterPro" id="IPR037379">
    <property type="entry name" value="WDR74/Nsa1"/>
</dbReference>
<dbReference type="SUPFAM" id="SSF50978">
    <property type="entry name" value="WD40 repeat-like"/>
    <property type="match status" value="1"/>
</dbReference>
<name>A8Q4H7_MALGO</name>
<comment type="function">
    <text evidence="1">Involved in the biogenesis of the 60S ribosomal subunit.</text>
</comment>
<dbReference type="GeneID" id="5854468"/>
<dbReference type="GO" id="GO:0030687">
    <property type="term" value="C:preribosome, large subunit precursor"/>
    <property type="evidence" value="ECO:0007669"/>
    <property type="project" value="TreeGrafter"/>
</dbReference>
<evidence type="ECO:0000256" key="2">
    <source>
        <dbReference type="ARBA" id="ARBA00007861"/>
    </source>
</evidence>
<dbReference type="AlphaFoldDB" id="A8Q4H7"/>
<comment type="caution">
    <text evidence="6">The sequence shown here is derived from an EMBL/GenBank/DDBJ whole genome shotgun (WGS) entry which is preliminary data.</text>
</comment>
<dbReference type="VEuPathDB" id="FungiDB:MGL_2543"/>
<organism evidence="6 7">
    <name type="scientific">Malassezia globosa (strain ATCC MYA-4612 / CBS 7966)</name>
    <name type="common">Dandruff-associated fungus</name>
    <dbReference type="NCBI Taxonomy" id="425265"/>
    <lineage>
        <taxon>Eukaryota</taxon>
        <taxon>Fungi</taxon>
        <taxon>Dikarya</taxon>
        <taxon>Basidiomycota</taxon>
        <taxon>Ustilaginomycotina</taxon>
        <taxon>Malasseziomycetes</taxon>
        <taxon>Malasseziales</taxon>
        <taxon>Malasseziaceae</taxon>
        <taxon>Malassezia</taxon>
    </lineage>
</organism>
<evidence type="ECO:0000256" key="5">
    <source>
        <dbReference type="SAM" id="MobiDB-lite"/>
    </source>
</evidence>
<accession>A8Q4H7</accession>
<dbReference type="InParanoid" id="A8Q4H7"/>
<dbReference type="RefSeq" id="XP_001730161.1">
    <property type="nucleotide sequence ID" value="XM_001730109.1"/>
</dbReference>
<comment type="subunit">
    <text evidence="3">Component of the pre-66S ribosomal particle.</text>
</comment>